<dbReference type="GO" id="GO:0009089">
    <property type="term" value="P:lysine biosynthetic process via diaminopimelate"/>
    <property type="evidence" value="ECO:0007669"/>
    <property type="project" value="UniProtKB-UniRule"/>
</dbReference>
<evidence type="ECO:0000256" key="3">
    <source>
        <dbReference type="ARBA" id="ARBA00013080"/>
    </source>
</evidence>
<evidence type="ECO:0000256" key="6">
    <source>
        <dbReference type="ARBA" id="ARBA00023154"/>
    </source>
</evidence>
<keyword evidence="7 9" id="KW-0413">Isomerase</keyword>
<comment type="similarity">
    <text evidence="2 9">Belongs to the diaminopimelate epimerase family.</text>
</comment>
<proteinExistence type="inferred from homology"/>
<feature type="active site" description="Proton acceptor" evidence="9">
    <location>
        <position position="217"/>
    </location>
</feature>
<dbReference type="GeneID" id="41322673"/>
<keyword evidence="5 9" id="KW-0028">Amino-acid biosynthesis</keyword>
<keyword evidence="4 9" id="KW-0963">Cytoplasm</keyword>
<dbReference type="GO" id="GO:0008837">
    <property type="term" value="F:diaminopimelate epimerase activity"/>
    <property type="evidence" value="ECO:0007669"/>
    <property type="project" value="UniProtKB-UniRule"/>
</dbReference>
<dbReference type="Gene3D" id="3.10.310.10">
    <property type="entry name" value="Diaminopimelate Epimerase, Chain A, domain 1"/>
    <property type="match status" value="2"/>
</dbReference>
<dbReference type="NCBIfam" id="TIGR00652">
    <property type="entry name" value="DapF"/>
    <property type="match status" value="1"/>
</dbReference>
<feature type="site" description="Could be important to modulate the pK values of the two catalytic cysteine residues" evidence="9">
    <location>
        <position position="208"/>
    </location>
</feature>
<comment type="subunit">
    <text evidence="9">Homodimer.</text>
</comment>
<evidence type="ECO:0000313" key="12">
    <source>
        <dbReference type="Proteomes" id="UP000014070"/>
    </source>
</evidence>
<organism evidence="11 12">
    <name type="scientific">Methanomassiliicoccus intestinalis (strain Issoire-Mx1)</name>
    <dbReference type="NCBI Taxonomy" id="1295009"/>
    <lineage>
        <taxon>Archaea</taxon>
        <taxon>Methanobacteriati</taxon>
        <taxon>Thermoplasmatota</taxon>
        <taxon>Thermoplasmata</taxon>
        <taxon>Methanomassiliicoccales</taxon>
        <taxon>Methanomassiliicoccaceae</taxon>
        <taxon>Methanomassiliicoccus</taxon>
    </lineage>
</organism>
<comment type="catalytic activity">
    <reaction evidence="8 9">
        <text>(2S,6S)-2,6-diaminopimelate = meso-2,6-diaminopimelate</text>
        <dbReference type="Rhea" id="RHEA:15393"/>
        <dbReference type="ChEBI" id="CHEBI:57609"/>
        <dbReference type="ChEBI" id="CHEBI:57791"/>
        <dbReference type="EC" id="5.1.1.7"/>
    </reaction>
</comment>
<dbReference type="PROSITE" id="PS01326">
    <property type="entry name" value="DAP_EPIMERASE"/>
    <property type="match status" value="1"/>
</dbReference>
<dbReference type="PANTHER" id="PTHR31689">
    <property type="entry name" value="DIAMINOPIMELATE EPIMERASE, CHLOROPLASTIC"/>
    <property type="match status" value="1"/>
</dbReference>
<feature type="binding site" evidence="9">
    <location>
        <begin position="208"/>
        <end position="209"/>
    </location>
    <ligand>
        <name>substrate</name>
    </ligand>
</feature>
<evidence type="ECO:0000313" key="11">
    <source>
        <dbReference type="EMBL" id="AGN25637.1"/>
    </source>
</evidence>
<dbReference type="InterPro" id="IPR001653">
    <property type="entry name" value="DAP_epimerase_DapF"/>
</dbReference>
<feature type="binding site" evidence="9">
    <location>
        <position position="191"/>
    </location>
    <ligand>
        <name>substrate</name>
    </ligand>
</feature>
<keyword evidence="6 9" id="KW-0457">Lysine biosynthesis</keyword>
<dbReference type="GO" id="GO:0005829">
    <property type="term" value="C:cytosol"/>
    <property type="evidence" value="ECO:0007669"/>
    <property type="project" value="TreeGrafter"/>
</dbReference>
<protein>
    <recommendedName>
        <fullName evidence="3 9">Diaminopimelate epimerase</fullName>
        <shortName evidence="9">DAP epimerase</shortName>
        <ecNumber evidence="3 9">5.1.1.7</ecNumber>
    </recommendedName>
    <alternativeName>
        <fullName evidence="9">PLP-independent amino acid racemase</fullName>
    </alternativeName>
</protein>
<dbReference type="PANTHER" id="PTHR31689:SF0">
    <property type="entry name" value="DIAMINOPIMELATE EPIMERASE"/>
    <property type="match status" value="1"/>
</dbReference>
<comment type="caution">
    <text evidence="9">Lacks conserved residue(s) required for the propagation of feature annotation.</text>
</comment>
<evidence type="ECO:0000256" key="10">
    <source>
        <dbReference type="PROSITE-ProRule" id="PRU10125"/>
    </source>
</evidence>
<dbReference type="AlphaFoldDB" id="R9T424"/>
<dbReference type="KEGG" id="mer:MMINT_02350"/>
<evidence type="ECO:0000256" key="5">
    <source>
        <dbReference type="ARBA" id="ARBA00022605"/>
    </source>
</evidence>
<feature type="binding site" evidence="9">
    <location>
        <position position="11"/>
    </location>
    <ligand>
        <name>substrate</name>
    </ligand>
</feature>
<evidence type="ECO:0000256" key="2">
    <source>
        <dbReference type="ARBA" id="ARBA00010219"/>
    </source>
</evidence>
<dbReference type="HOGENOM" id="CLU_053306_3_0_2"/>
<dbReference type="EC" id="5.1.1.7" evidence="3 9"/>
<evidence type="ECO:0000256" key="8">
    <source>
        <dbReference type="ARBA" id="ARBA00051712"/>
    </source>
</evidence>
<evidence type="ECO:0000256" key="1">
    <source>
        <dbReference type="ARBA" id="ARBA00005196"/>
    </source>
</evidence>
<feature type="active site" description="Proton donor" evidence="9">
    <location>
        <position position="71"/>
    </location>
</feature>
<dbReference type="InParanoid" id="R9T424"/>
<dbReference type="EMBL" id="CP005934">
    <property type="protein sequence ID" value="AGN25637.1"/>
    <property type="molecule type" value="Genomic_DNA"/>
</dbReference>
<dbReference type="OrthoDB" id="358699at2157"/>
<dbReference type="RefSeq" id="WP_020448162.1">
    <property type="nucleotide sequence ID" value="NC_021353.1"/>
</dbReference>
<comment type="subcellular location">
    <subcellularLocation>
        <location evidence="9">Cytoplasm</location>
    </subcellularLocation>
</comment>
<dbReference type="FunCoup" id="R9T424">
    <property type="interactions" value="140"/>
</dbReference>
<accession>R9T424</accession>
<feature type="binding site" evidence="9">
    <location>
        <begin position="218"/>
        <end position="219"/>
    </location>
    <ligand>
        <name>substrate</name>
    </ligand>
</feature>
<keyword evidence="12" id="KW-1185">Reference proteome</keyword>
<dbReference type="Proteomes" id="UP000014070">
    <property type="component" value="Chromosome"/>
</dbReference>
<dbReference type="FunFam" id="3.10.310.10:FF:000001">
    <property type="entry name" value="Diaminopimelate epimerase"/>
    <property type="match status" value="1"/>
</dbReference>
<name>R9T424_METII</name>
<sequence>MKFWKYHGLGNDFVLFEDFKSEIPADPEFVRYICDRHFGIGGDGILYIRKDVEADAYMKIMNSDGSEAEMCGNGIRCFAKHLYDFGIVKSEKMRINTLGGIKYIDVKAENGIVKEVSVNMGAPYLEVKDIPMNGNGRFINKKITAAGMEITGTAVGMGNPHFVTFQDLNDENILKLGPVLEKHEMFPRKTNVEFVTAKEDYLDVKVYERGAAWTNACGTGACATAVAATLVGICPTGKDIAIHLPGGTLSINVKNDYSSVQMTGPAEMVFEGEINW</sequence>
<evidence type="ECO:0000256" key="9">
    <source>
        <dbReference type="HAMAP-Rule" id="MF_00197"/>
    </source>
</evidence>
<feature type="binding site" evidence="9">
    <location>
        <position position="62"/>
    </location>
    <ligand>
        <name>substrate</name>
    </ligand>
</feature>
<gene>
    <name evidence="9" type="primary">dapF</name>
    <name evidence="11" type="ORF">MMINT_02350</name>
</gene>
<comment type="function">
    <text evidence="9">Catalyzes the stereoinversion of LL-2,6-diaminopimelate (L,L-DAP) to meso-diaminopimelate (meso-DAP), a precursor of L-lysine.</text>
</comment>
<feature type="binding site" evidence="9">
    <location>
        <begin position="72"/>
        <end position="73"/>
    </location>
    <ligand>
        <name>substrate</name>
    </ligand>
</feature>
<evidence type="ECO:0000256" key="7">
    <source>
        <dbReference type="ARBA" id="ARBA00023235"/>
    </source>
</evidence>
<dbReference type="STRING" id="1295009.MMINT_02350"/>
<feature type="binding site" evidence="9">
    <location>
        <position position="159"/>
    </location>
    <ligand>
        <name>substrate</name>
    </ligand>
</feature>
<dbReference type="Pfam" id="PF01678">
    <property type="entry name" value="DAP_epimerase"/>
    <property type="match status" value="2"/>
</dbReference>
<dbReference type="HAMAP" id="MF_00197">
    <property type="entry name" value="DAP_epimerase"/>
    <property type="match status" value="1"/>
</dbReference>
<dbReference type="UniPathway" id="UPA00034">
    <property type="reaction ID" value="UER00025"/>
</dbReference>
<reference evidence="11 12" key="1">
    <citation type="journal article" date="2013" name="Genome Announc.">
        <title>Genome sequence of 'Candidatus Methanomassiliicoccus intestinalis' Issoire-Mx1, a third thermoplasmatales-related methanogenic archaeon from human feces.</title>
        <authorList>
            <person name="Borrel G."/>
            <person name="Harris H.M."/>
            <person name="Parisot N."/>
            <person name="Gaci N."/>
            <person name="Tottey W."/>
            <person name="Mihajlovski A."/>
            <person name="Deane J."/>
            <person name="Gribaldo S."/>
            <person name="Bardot O."/>
            <person name="Peyretaillade E."/>
            <person name="Peyret P."/>
            <person name="O'Toole P.W."/>
            <person name="Brugere J.F."/>
        </authorList>
    </citation>
    <scope>NUCLEOTIDE SEQUENCE [LARGE SCALE GENOMIC DNA]</scope>
    <source>
        <strain evidence="11 12">Issoire-Mx1</strain>
    </source>
</reference>
<dbReference type="InterPro" id="IPR018510">
    <property type="entry name" value="DAP_epimerase_AS"/>
</dbReference>
<feature type="active site" evidence="10">
    <location>
        <position position="71"/>
    </location>
</feature>
<comment type="pathway">
    <text evidence="1 9">Amino-acid biosynthesis; L-lysine biosynthesis via DAP pathway; DL-2,6-diaminopimelate from LL-2,6-diaminopimelate: step 1/1.</text>
</comment>
<feature type="site" description="Could be important to modulate the pK values of the two catalytic cysteine residues" evidence="9">
    <location>
        <position position="161"/>
    </location>
</feature>
<evidence type="ECO:0000256" key="4">
    <source>
        <dbReference type="ARBA" id="ARBA00022490"/>
    </source>
</evidence>
<dbReference type="SUPFAM" id="SSF54506">
    <property type="entry name" value="Diaminopimelate epimerase-like"/>
    <property type="match status" value="2"/>
</dbReference>